<dbReference type="HOGENOM" id="CLU_1432917_0_0_0"/>
<dbReference type="KEGG" id="lfc:LFE_1132"/>
<dbReference type="eggNOG" id="COG2518">
    <property type="taxonomic scope" value="Bacteria"/>
</dbReference>
<proteinExistence type="predicted"/>
<evidence type="ECO:0000313" key="2">
    <source>
        <dbReference type="Proteomes" id="UP000007382"/>
    </source>
</evidence>
<evidence type="ECO:0000313" key="1">
    <source>
        <dbReference type="EMBL" id="BAM06823.1"/>
    </source>
</evidence>
<keyword evidence="2" id="KW-1185">Reference proteome</keyword>
<dbReference type="PATRIC" id="fig|1162668.3.peg.1313"/>
<reference evidence="2" key="2">
    <citation type="submission" date="2012-03" db="EMBL/GenBank/DDBJ databases">
        <title>The complete genome sequence of the pioneer microbe on fresh volcanic deposit, Leptospirillum ferrooxidans strain C2-3.</title>
        <authorList>
            <person name="Fujimura R."/>
            <person name="Sato Y."/>
            <person name="Nishizawa T."/>
            <person name="Nanba K."/>
            <person name="Oshima K."/>
            <person name="Hattori M."/>
            <person name="Kamijo T."/>
            <person name="Ohta H."/>
        </authorList>
    </citation>
    <scope>NUCLEOTIDE SEQUENCE [LARGE SCALE GENOMIC DNA]</scope>
    <source>
        <strain evidence="2">C2-3</strain>
    </source>
</reference>
<name>I0INH4_LEPFC</name>
<dbReference type="Proteomes" id="UP000007382">
    <property type="component" value="Chromosome"/>
</dbReference>
<organism evidence="1 2">
    <name type="scientific">Leptospirillum ferrooxidans (strain C2-3)</name>
    <dbReference type="NCBI Taxonomy" id="1162668"/>
    <lineage>
        <taxon>Bacteria</taxon>
        <taxon>Pseudomonadati</taxon>
        <taxon>Nitrospirota</taxon>
        <taxon>Nitrospiria</taxon>
        <taxon>Nitrospirales</taxon>
        <taxon>Nitrospiraceae</taxon>
        <taxon>Leptospirillum</taxon>
    </lineage>
</organism>
<dbReference type="STRING" id="1162668.LFE_1132"/>
<dbReference type="AlphaFoldDB" id="I0INH4"/>
<reference evidence="1 2" key="1">
    <citation type="journal article" date="2012" name="J. Bacteriol.">
        <title>Complete Genome Sequence of Leptospirillum ferrooxidans Strain C2-3, Isolated from a Fresh Volcanic Ash Deposit on the Island of Miyake, Japan.</title>
        <authorList>
            <person name="Fujimura R."/>
            <person name="Sato Y."/>
            <person name="Nishizawa T."/>
            <person name="Oshima K."/>
            <person name="Kim S.-W."/>
            <person name="Hattori M."/>
            <person name="Kamijo T."/>
            <person name="Ohta H."/>
        </authorList>
    </citation>
    <scope>NUCLEOTIDE SEQUENCE [LARGE SCALE GENOMIC DNA]</scope>
    <source>
        <strain evidence="1 2">C2-3</strain>
    </source>
</reference>
<protein>
    <submittedName>
        <fullName evidence="1">Uncharacterized protein</fullName>
    </submittedName>
</protein>
<dbReference type="RefSeq" id="WP_014449313.1">
    <property type="nucleotide sequence ID" value="NC_017094.1"/>
</dbReference>
<sequence length="189" mass="21122">MKGNDSRGYRDNLVSELSRVFPKADPRLFSAILKHPRESLFPSIPMDVLYGKERVGGFAGRPAPSVFEVSKILVESGVQRGDRVLLISPTDPYFLVILSELTLRISIFEENPGIAEELSIVLSELGLPHVKVVQDPSQLESVSEGKKIIHVNFLQKEHLLSDVYRKIPSGMLFCYVLGNGTTMERYGCF</sequence>
<accession>I0INH4</accession>
<dbReference type="EMBL" id="AP012342">
    <property type="protein sequence ID" value="BAM06823.1"/>
    <property type="molecule type" value="Genomic_DNA"/>
</dbReference>
<gene>
    <name evidence="1" type="ordered locus">LFE_1132</name>
</gene>
<dbReference type="OrthoDB" id="9798496at2"/>